<evidence type="ECO:0000313" key="10">
    <source>
        <dbReference type="EMBL" id="BCD97450.1"/>
    </source>
</evidence>
<dbReference type="AlphaFoldDB" id="A0AAN1WH10"/>
<keyword evidence="5 9" id="KW-0169">Cobalamin biosynthesis</keyword>
<sequence length="331" mass="36404">MVSVSDTYFVYCACVLLFALLLDRVVGEVKCYHPLVGFGRVANRLERWLNISTGGNPKRGSYTRGALAWGLMVLPVPLVSYFANGVWVLQWPTLLRLGLDVLVVYFALGLQSLKLHGLQVYKPLNRGDLDSARHFTGYLVSRETSKLSAQDMSRATVESMLENGHDAVIATLFWFVVGGAPAVILHRLVNTLDAMWGYKNTRLHAFGWLAARSDDVLGFLPAKVCTLLYACQGGFFKAIKNAFRQGGIYKSHNGGWVMAAGATSMKIKLGGPAVYHGELVLSPALGCGRWVSYEDIPRSLLWVQRASFLFVGVVFLGGIITLCFSRFLDGV</sequence>
<dbReference type="KEGG" id="marq:MARGE09_P1651"/>
<gene>
    <name evidence="9" type="primary">cobD</name>
    <name evidence="10" type="ORF">MARGE09_P1651</name>
</gene>
<keyword evidence="4 9" id="KW-1003">Cell membrane</keyword>
<evidence type="ECO:0000256" key="2">
    <source>
        <dbReference type="ARBA" id="ARBA00004953"/>
    </source>
</evidence>
<feature type="transmembrane region" description="Helical" evidence="9">
    <location>
        <begin position="94"/>
        <end position="113"/>
    </location>
</feature>
<evidence type="ECO:0000256" key="5">
    <source>
        <dbReference type="ARBA" id="ARBA00022573"/>
    </source>
</evidence>
<evidence type="ECO:0000313" key="11">
    <source>
        <dbReference type="Proteomes" id="UP001320119"/>
    </source>
</evidence>
<dbReference type="GO" id="GO:0015420">
    <property type="term" value="F:ABC-type vitamin B12 transporter activity"/>
    <property type="evidence" value="ECO:0007669"/>
    <property type="project" value="UniProtKB-UniRule"/>
</dbReference>
<dbReference type="EMBL" id="AP023086">
    <property type="protein sequence ID" value="BCD97450.1"/>
    <property type="molecule type" value="Genomic_DNA"/>
</dbReference>
<dbReference type="Proteomes" id="UP001320119">
    <property type="component" value="Chromosome"/>
</dbReference>
<dbReference type="HAMAP" id="MF_00024">
    <property type="entry name" value="CobD_CbiB"/>
    <property type="match status" value="1"/>
</dbReference>
<dbReference type="PANTHER" id="PTHR34308">
    <property type="entry name" value="COBALAMIN BIOSYNTHESIS PROTEIN CBIB"/>
    <property type="match status" value="1"/>
</dbReference>
<dbReference type="PANTHER" id="PTHR34308:SF1">
    <property type="entry name" value="COBALAMIN BIOSYNTHESIS PROTEIN CBIB"/>
    <property type="match status" value="1"/>
</dbReference>
<name>A0AAN1WH10_9GAMM</name>
<keyword evidence="7 9" id="KW-1133">Transmembrane helix</keyword>
<keyword evidence="11" id="KW-1185">Reference proteome</keyword>
<dbReference type="GO" id="GO:0009236">
    <property type="term" value="P:cobalamin biosynthetic process"/>
    <property type="evidence" value="ECO:0007669"/>
    <property type="project" value="UniProtKB-UniRule"/>
</dbReference>
<evidence type="ECO:0000256" key="3">
    <source>
        <dbReference type="ARBA" id="ARBA00006263"/>
    </source>
</evidence>
<dbReference type="InterPro" id="IPR004485">
    <property type="entry name" value="Cobalamin_biosynth_CobD/CbiB"/>
</dbReference>
<organism evidence="10 11">
    <name type="scientific">Marinagarivorans cellulosilyticus</name>
    <dbReference type="NCBI Taxonomy" id="2721545"/>
    <lineage>
        <taxon>Bacteria</taxon>
        <taxon>Pseudomonadati</taxon>
        <taxon>Pseudomonadota</taxon>
        <taxon>Gammaproteobacteria</taxon>
        <taxon>Cellvibrionales</taxon>
        <taxon>Cellvibrionaceae</taxon>
        <taxon>Marinagarivorans</taxon>
    </lineage>
</organism>
<reference evidence="10 11" key="1">
    <citation type="journal article" date="2022" name="IScience">
        <title>An ultrasensitive nanofiber-based assay for enzymatic hydrolysis and deep-sea microbial degradation of cellulose.</title>
        <authorList>
            <person name="Tsudome M."/>
            <person name="Tachioka M."/>
            <person name="Miyazaki M."/>
            <person name="Uchimura K."/>
            <person name="Tsuda M."/>
            <person name="Takaki Y."/>
            <person name="Deguchi S."/>
        </authorList>
    </citation>
    <scope>NUCLEOTIDE SEQUENCE [LARGE SCALE GENOMIC DNA]</scope>
    <source>
        <strain evidence="10 11">GE09</strain>
    </source>
</reference>
<comment type="function">
    <text evidence="9">Converts cobyric acid to cobinamide by the addition of aminopropanol on the F carboxylic group.</text>
</comment>
<evidence type="ECO:0000256" key="1">
    <source>
        <dbReference type="ARBA" id="ARBA00004651"/>
    </source>
</evidence>
<keyword evidence="6 9" id="KW-0812">Transmembrane</keyword>
<feature type="transmembrane region" description="Helical" evidence="9">
    <location>
        <begin position="66"/>
        <end position="87"/>
    </location>
</feature>
<evidence type="ECO:0000256" key="8">
    <source>
        <dbReference type="ARBA" id="ARBA00023136"/>
    </source>
</evidence>
<feature type="transmembrane region" description="Helical" evidence="9">
    <location>
        <begin position="308"/>
        <end position="328"/>
    </location>
</feature>
<dbReference type="GO" id="GO:0048472">
    <property type="term" value="F:threonine-phosphate decarboxylase activity"/>
    <property type="evidence" value="ECO:0007669"/>
    <property type="project" value="InterPro"/>
</dbReference>
<comment type="subcellular location">
    <subcellularLocation>
        <location evidence="1 9">Cell membrane</location>
        <topology evidence="1 9">Multi-pass membrane protein</topology>
    </subcellularLocation>
</comment>
<dbReference type="GO" id="GO:0005886">
    <property type="term" value="C:plasma membrane"/>
    <property type="evidence" value="ECO:0007669"/>
    <property type="project" value="UniProtKB-SubCell"/>
</dbReference>
<evidence type="ECO:0000256" key="9">
    <source>
        <dbReference type="HAMAP-Rule" id="MF_00024"/>
    </source>
</evidence>
<feature type="transmembrane region" description="Helical" evidence="9">
    <location>
        <begin position="167"/>
        <end position="189"/>
    </location>
</feature>
<dbReference type="GO" id="GO:0016874">
    <property type="term" value="F:ligase activity"/>
    <property type="evidence" value="ECO:0007669"/>
    <property type="project" value="UniProtKB-KW"/>
</dbReference>
<evidence type="ECO:0000256" key="4">
    <source>
        <dbReference type="ARBA" id="ARBA00022475"/>
    </source>
</evidence>
<dbReference type="Pfam" id="PF03186">
    <property type="entry name" value="CobD_Cbib"/>
    <property type="match status" value="1"/>
</dbReference>
<evidence type="ECO:0000256" key="6">
    <source>
        <dbReference type="ARBA" id="ARBA00022692"/>
    </source>
</evidence>
<comment type="pathway">
    <text evidence="2 9">Cofactor biosynthesis; adenosylcobalamin biosynthesis.</text>
</comment>
<comment type="similarity">
    <text evidence="3 9">Belongs to the CobD/CbiB family.</text>
</comment>
<comment type="caution">
    <text evidence="9">Lacks conserved residue(s) required for the propagation of feature annotation.</text>
</comment>
<proteinExistence type="inferred from homology"/>
<keyword evidence="8 9" id="KW-0472">Membrane</keyword>
<evidence type="ECO:0000256" key="7">
    <source>
        <dbReference type="ARBA" id="ARBA00022989"/>
    </source>
</evidence>
<keyword evidence="10" id="KW-0436">Ligase</keyword>
<dbReference type="NCBIfam" id="TIGR00380">
    <property type="entry name" value="cobal_cbiB"/>
    <property type="match status" value="1"/>
</dbReference>
<accession>A0AAN1WH10</accession>
<protein>
    <recommendedName>
        <fullName evidence="9">Cobalamin biosynthesis protein CobD</fullName>
    </recommendedName>
</protein>